<keyword evidence="1" id="KW-0472">Membrane</keyword>
<dbReference type="Proteomes" id="UP000183417">
    <property type="component" value="Unassembled WGS sequence"/>
</dbReference>
<dbReference type="GeneID" id="94692140"/>
<sequence length="95" mass="10553">MSIDQIAFALPAALAVWLSQSRSAALRRWACLFGLGGMPYWIYSALSAGRWGMLALACVFALGWLWGLWVHWLTPRRRVAMDSGLGMIQITPGTR</sequence>
<protein>
    <submittedName>
        <fullName evidence="2">Uncharacterized protein</fullName>
    </submittedName>
</protein>
<proteinExistence type="predicted"/>
<dbReference type="AlphaFoldDB" id="A0A1H3IYW2"/>
<dbReference type="EMBL" id="FNPE01000004">
    <property type="protein sequence ID" value="SDY32906.1"/>
    <property type="molecule type" value="Genomic_DNA"/>
</dbReference>
<reference evidence="2 3" key="1">
    <citation type="submission" date="2016-10" db="EMBL/GenBank/DDBJ databases">
        <authorList>
            <person name="de Groot N.N."/>
        </authorList>
    </citation>
    <scope>NUCLEOTIDE SEQUENCE [LARGE SCALE GENOMIC DNA]</scope>
    <source>
        <strain evidence="2 3">LMG 24775</strain>
    </source>
</reference>
<evidence type="ECO:0000313" key="2">
    <source>
        <dbReference type="EMBL" id="SDY32906.1"/>
    </source>
</evidence>
<evidence type="ECO:0000313" key="3">
    <source>
        <dbReference type="Proteomes" id="UP000183417"/>
    </source>
</evidence>
<dbReference type="RefSeq" id="WP_074921276.1">
    <property type="nucleotide sequence ID" value="NZ_CP141274.1"/>
</dbReference>
<feature type="transmembrane region" description="Helical" evidence="1">
    <location>
        <begin position="51"/>
        <end position="73"/>
    </location>
</feature>
<organism evidence="2 3">
    <name type="scientific">Delftia lacustris</name>
    <dbReference type="NCBI Taxonomy" id="558537"/>
    <lineage>
        <taxon>Bacteria</taxon>
        <taxon>Pseudomonadati</taxon>
        <taxon>Pseudomonadota</taxon>
        <taxon>Betaproteobacteria</taxon>
        <taxon>Burkholderiales</taxon>
        <taxon>Comamonadaceae</taxon>
        <taxon>Delftia</taxon>
    </lineage>
</organism>
<name>A0A1H3IYW2_9BURK</name>
<gene>
    <name evidence="2" type="ORF">SAMN05421547_10425</name>
</gene>
<keyword evidence="1" id="KW-1133">Transmembrane helix</keyword>
<evidence type="ECO:0000256" key="1">
    <source>
        <dbReference type="SAM" id="Phobius"/>
    </source>
</evidence>
<accession>A0A1H3IYW2</accession>
<keyword evidence="1" id="KW-0812">Transmembrane</keyword>